<evidence type="ECO:0000313" key="3">
    <source>
        <dbReference type="EMBL" id="ASJ26455.1"/>
    </source>
</evidence>
<feature type="region of interest" description="Disordered" evidence="1">
    <location>
        <begin position="303"/>
        <end position="322"/>
    </location>
</feature>
<name>A0A220K8P3_PIERA</name>
<keyword evidence="2" id="KW-0732">Signal</keyword>
<protein>
    <submittedName>
        <fullName evidence="3">Uncharacterized protein</fullName>
    </submittedName>
</protein>
<dbReference type="AlphaFoldDB" id="A0A220K8P3"/>
<feature type="chain" id="PRO_5013324580" evidence="2">
    <location>
        <begin position="20"/>
        <end position="537"/>
    </location>
</feature>
<sequence length="537" mass="61888">MKRIMCILFLMSFVYLLKADEDAIPDEIKMTFEDYPSIELAVTSMDYASNKEQKPDREYAYLKDPSSEEGYKVAKVSIQYKDSTNELKTEKESEKSVENLKNTDTAVTSHSLNNESIFESPNNTDSNKQNQTLIDKIHDKKILNENETISDRQEDRKVDAKLVEKSFKSDSESTTTPNAKTTIDDIMDDLIINKNMKKYDDDEYDKSLFPETLSKSDESDSELDGLDHDFRPKRRMFDFVPEINYKGKSESHELLEPSILINTHQPPYGDRPNPSYTFSPILLSNKPIPDPYRLKNLWLPHNYNEGPNPSGDGGDSRDMLNPNPREILFGPNDEEVNKLNIQNGFGILQEMINNPNRMAEEPEISGPNKWDQAPTSYNEPNLWMQHVMTVPTKWKLAPGYQNIPNYWLHPSTLNIPNNFNPTRTKPSQEIYDPSYFGTNAILPFEYTTLDSNAYPYVTAKKDKIAEMNINPIYRNLALPSILPNPQLPYIRYGIIRHPGAYARSDPILMARRNLALVPRSRPFLIDNSFLFNRMCCY</sequence>
<feature type="signal peptide" evidence="2">
    <location>
        <begin position="1"/>
        <end position="19"/>
    </location>
</feature>
<evidence type="ECO:0000256" key="2">
    <source>
        <dbReference type="SAM" id="SignalP"/>
    </source>
</evidence>
<dbReference type="EMBL" id="MF319741">
    <property type="protein sequence ID" value="ASJ26455.1"/>
    <property type="molecule type" value="mRNA"/>
</dbReference>
<reference evidence="3" key="1">
    <citation type="journal article" date="2017" name="Proc. Natl. Acad. Sci. U.S.A.">
        <title>Structural complexity and molecular heterogeneity of a butterfly ejaculate reflect a complex history of selection.</title>
        <authorList>
            <person name="Meslin C."/>
            <person name="Cherwin T.S."/>
            <person name="Plakke M.S."/>
            <person name="Small B.S."/>
            <person name="Goetz B.J."/>
            <person name="Morehouse N.I."/>
            <person name="Clark N.L."/>
        </authorList>
    </citation>
    <scope>NUCLEOTIDE SEQUENCE</scope>
</reference>
<organism evidence="3">
    <name type="scientific">Pieris rapae</name>
    <name type="common">Small white butterfly</name>
    <name type="synonym">Artogeia rapae</name>
    <dbReference type="NCBI Taxonomy" id="64459"/>
    <lineage>
        <taxon>Eukaryota</taxon>
        <taxon>Metazoa</taxon>
        <taxon>Ecdysozoa</taxon>
        <taxon>Arthropoda</taxon>
        <taxon>Hexapoda</taxon>
        <taxon>Insecta</taxon>
        <taxon>Pterygota</taxon>
        <taxon>Neoptera</taxon>
        <taxon>Endopterygota</taxon>
        <taxon>Lepidoptera</taxon>
        <taxon>Glossata</taxon>
        <taxon>Ditrysia</taxon>
        <taxon>Papilionoidea</taxon>
        <taxon>Pieridae</taxon>
        <taxon>Pierinae</taxon>
        <taxon>Pieris</taxon>
    </lineage>
</organism>
<proteinExistence type="evidence at transcript level"/>
<accession>A0A220K8P3</accession>
<evidence type="ECO:0000256" key="1">
    <source>
        <dbReference type="SAM" id="MobiDB-lite"/>
    </source>
</evidence>